<dbReference type="RefSeq" id="WP_224529471.1">
    <property type="nucleotide sequence ID" value="NZ_JAIUJR010000007.1"/>
</dbReference>
<dbReference type="PROSITE" id="PS50206">
    <property type="entry name" value="RHODANESE_3"/>
    <property type="match status" value="1"/>
</dbReference>
<accession>A0ABS7XT11</accession>
<evidence type="ECO:0000313" key="4">
    <source>
        <dbReference type="Proteomes" id="UP001198901"/>
    </source>
</evidence>
<evidence type="ECO:0000259" key="2">
    <source>
        <dbReference type="PROSITE" id="PS50206"/>
    </source>
</evidence>
<keyword evidence="4" id="KW-1185">Reference proteome</keyword>
<dbReference type="EMBL" id="JAIUJR010000007">
    <property type="protein sequence ID" value="MCA0133158.1"/>
    <property type="molecule type" value="Genomic_DNA"/>
</dbReference>
<keyword evidence="1" id="KW-0472">Membrane</keyword>
<evidence type="ECO:0000313" key="3">
    <source>
        <dbReference type="EMBL" id="MCA0133158.1"/>
    </source>
</evidence>
<name>A0ABS7XT11_9FLAO</name>
<dbReference type="Gene3D" id="3.40.250.10">
    <property type="entry name" value="Rhodanese-like domain"/>
    <property type="match status" value="1"/>
</dbReference>
<dbReference type="SMART" id="SM00450">
    <property type="entry name" value="RHOD"/>
    <property type="match status" value="1"/>
</dbReference>
<dbReference type="Pfam" id="PF00581">
    <property type="entry name" value="Rhodanese"/>
    <property type="match status" value="1"/>
</dbReference>
<dbReference type="InterPro" id="IPR001763">
    <property type="entry name" value="Rhodanese-like_dom"/>
</dbReference>
<organism evidence="3 4">
    <name type="scientific">Winogradskyella alexanderae</name>
    <dbReference type="NCBI Taxonomy" id="2877123"/>
    <lineage>
        <taxon>Bacteria</taxon>
        <taxon>Pseudomonadati</taxon>
        <taxon>Bacteroidota</taxon>
        <taxon>Flavobacteriia</taxon>
        <taxon>Flavobacteriales</taxon>
        <taxon>Flavobacteriaceae</taxon>
        <taxon>Winogradskyella</taxon>
    </lineage>
</organism>
<proteinExistence type="predicted"/>
<protein>
    <submittedName>
        <fullName evidence="3">Rhodanese-like domain-containing protein</fullName>
    </submittedName>
</protein>
<dbReference type="InterPro" id="IPR036873">
    <property type="entry name" value="Rhodanese-like_dom_sf"/>
</dbReference>
<reference evidence="4" key="1">
    <citation type="submission" date="2023-07" db="EMBL/GenBank/DDBJ databases">
        <authorList>
            <person name="Yue Y."/>
        </authorList>
    </citation>
    <scope>NUCLEOTIDE SEQUENCE [LARGE SCALE GENOMIC DNA]</scope>
    <source>
        <strain evidence="4">D23</strain>
    </source>
</reference>
<keyword evidence="1" id="KW-1133">Transmembrane helix</keyword>
<dbReference type="CDD" id="cd00158">
    <property type="entry name" value="RHOD"/>
    <property type="match status" value="1"/>
</dbReference>
<dbReference type="Proteomes" id="UP001198901">
    <property type="component" value="Unassembled WGS sequence"/>
</dbReference>
<sequence length="215" mass="24147">MKELEKTKRISIAAVMTILVVIIALLSYKRPKHLYTTQPTDALAQILNTDYLLSQKDINLTNQALIDLRSQFDFDKGHLENAINMYAPEILNDENSDVLTDLKEQGKTLVLYSNNPNEAIAPYMVLYQLGFDNIKILSVVNSYYQNKLITKDVTVENALADVNAFIQESIKKKEEAMKKAKDAAAKTKYVASKPIIAPKIVVPKKKKKMPVEGGC</sequence>
<feature type="transmembrane region" description="Helical" evidence="1">
    <location>
        <begin position="12"/>
        <end position="28"/>
    </location>
</feature>
<evidence type="ECO:0000256" key="1">
    <source>
        <dbReference type="SAM" id="Phobius"/>
    </source>
</evidence>
<comment type="caution">
    <text evidence="3">The sequence shown here is derived from an EMBL/GenBank/DDBJ whole genome shotgun (WGS) entry which is preliminary data.</text>
</comment>
<keyword evidence="1" id="KW-0812">Transmembrane</keyword>
<feature type="domain" description="Rhodanese" evidence="2">
    <location>
        <begin position="59"/>
        <end position="140"/>
    </location>
</feature>
<gene>
    <name evidence="3" type="ORF">LBU54_11235</name>
</gene>
<dbReference type="SUPFAM" id="SSF52821">
    <property type="entry name" value="Rhodanese/Cell cycle control phosphatase"/>
    <property type="match status" value="1"/>
</dbReference>